<organism evidence="1 2">
    <name type="scientific">Populus alba</name>
    <name type="common">White poplar</name>
    <dbReference type="NCBI Taxonomy" id="43335"/>
    <lineage>
        <taxon>Eukaryota</taxon>
        <taxon>Viridiplantae</taxon>
        <taxon>Streptophyta</taxon>
        <taxon>Embryophyta</taxon>
        <taxon>Tracheophyta</taxon>
        <taxon>Spermatophyta</taxon>
        <taxon>Magnoliopsida</taxon>
        <taxon>eudicotyledons</taxon>
        <taxon>Gunneridae</taxon>
        <taxon>Pentapetalae</taxon>
        <taxon>rosids</taxon>
        <taxon>fabids</taxon>
        <taxon>Malpighiales</taxon>
        <taxon>Salicaceae</taxon>
        <taxon>Saliceae</taxon>
        <taxon>Populus</taxon>
    </lineage>
</organism>
<evidence type="ECO:0000313" key="2">
    <source>
        <dbReference type="Proteomes" id="UP000309997"/>
    </source>
</evidence>
<name>A0ACC4BEH2_POPAL</name>
<sequence length="266" mass="30303">MHIQHQWIEHVSSSKKVAATETTTIPVAAAPRETAVWIQDCNKPFSSSCKAGCNRLPFHRRWLVETVEEVPCKDWCPRSCDSNYLPARDDDKRVIQRGIDLMRGGLEGSALDLVTCGGMHNLSEVAVKNNLCGLSGLKVSENIKLRLKNISANLEGIVPKRGCLSMLRTLEESQLISFSFLRHLKIFEKIRVVHYCRRMAAFFVTLSTLISTILLDSDQRLKALEKEMENLLHQMNRMNHELELDDRDEKLPAKQVQSGRERHSLK</sequence>
<dbReference type="EMBL" id="RCHU02000011">
    <property type="protein sequence ID" value="KAL3576781.1"/>
    <property type="molecule type" value="Genomic_DNA"/>
</dbReference>
<comment type="caution">
    <text evidence="1">The sequence shown here is derived from an EMBL/GenBank/DDBJ whole genome shotgun (WGS) entry which is preliminary data.</text>
</comment>
<proteinExistence type="predicted"/>
<evidence type="ECO:0000313" key="1">
    <source>
        <dbReference type="EMBL" id="KAL3576781.1"/>
    </source>
</evidence>
<reference evidence="1 2" key="1">
    <citation type="journal article" date="2024" name="Plant Biotechnol. J.">
        <title>Genome and CRISPR/Cas9 system of a widespread forest tree (Populus alba) in the world.</title>
        <authorList>
            <person name="Liu Y.J."/>
            <person name="Jiang P.F."/>
            <person name="Han X.M."/>
            <person name="Li X.Y."/>
            <person name="Wang H.M."/>
            <person name="Wang Y.J."/>
            <person name="Wang X.X."/>
            <person name="Zeng Q.Y."/>
        </authorList>
    </citation>
    <scope>NUCLEOTIDE SEQUENCE [LARGE SCALE GENOMIC DNA]</scope>
    <source>
        <strain evidence="2">cv. PAL-ZL1</strain>
    </source>
</reference>
<protein>
    <submittedName>
        <fullName evidence="1">Uncharacterized protein</fullName>
    </submittedName>
</protein>
<gene>
    <name evidence="1" type="ORF">D5086_022064</name>
</gene>
<dbReference type="Proteomes" id="UP000309997">
    <property type="component" value="Unassembled WGS sequence"/>
</dbReference>
<keyword evidence="2" id="KW-1185">Reference proteome</keyword>
<accession>A0ACC4BEH2</accession>